<keyword evidence="1 4" id="KW-0378">Hydrolase</keyword>
<evidence type="ECO:0000313" key="4">
    <source>
        <dbReference type="EMBL" id="RYJ07878.1"/>
    </source>
</evidence>
<dbReference type="Pfam" id="PF13242">
    <property type="entry name" value="Hydrolase_like"/>
    <property type="match status" value="1"/>
</dbReference>
<dbReference type="InterPro" id="IPR020084">
    <property type="entry name" value="NUDIX_hydrolase_CS"/>
</dbReference>
<evidence type="ECO:0000256" key="1">
    <source>
        <dbReference type="ARBA" id="ARBA00022801"/>
    </source>
</evidence>
<dbReference type="Pfam" id="PF00293">
    <property type="entry name" value="NUDIX"/>
    <property type="match status" value="1"/>
</dbReference>
<comment type="caution">
    <text evidence="4">The sequence shown here is derived from an EMBL/GenBank/DDBJ whole genome shotgun (WGS) entry which is preliminary data.</text>
</comment>
<dbReference type="Gene3D" id="3.90.79.10">
    <property type="entry name" value="Nucleoside Triphosphate Pyrophosphohydrolase"/>
    <property type="match status" value="1"/>
</dbReference>
<dbReference type="EMBL" id="RZIG01000004">
    <property type="protein sequence ID" value="RYJ07878.1"/>
    <property type="molecule type" value="Genomic_DNA"/>
</dbReference>
<evidence type="ECO:0000313" key="6">
    <source>
        <dbReference type="Proteomes" id="UP000326244"/>
    </source>
</evidence>
<accession>A0A482SX23</accession>
<reference evidence="4 5" key="2">
    <citation type="submission" date="2018-12" db="EMBL/GenBank/DDBJ databases">
        <title>Draft genome sequence of Haloarcula hispinica strain 18.1, an halophilic archaeon isolated from Chott El Jerid of Southern Tunisia.</title>
        <authorList>
            <person name="Najjari A."/>
            <person name="Ben Dhia O."/>
            <person name="Ferjani R."/>
            <person name="Mahjoubi M."/>
            <person name="Sghaier H."/>
            <person name="Elshahed M."/>
            <person name="Ouzari H.I."/>
            <person name="Cherid A."/>
            <person name="Youssef N."/>
        </authorList>
    </citation>
    <scope>NUCLEOTIDE SEQUENCE [LARGE SCALE GENOMIC DNA]</scope>
    <source>
        <strain evidence="4 5">18.1</strain>
    </source>
</reference>
<dbReference type="EMBL" id="RQWK01000002">
    <property type="protein sequence ID" value="KAA9404946.1"/>
    <property type="molecule type" value="Genomic_DNA"/>
</dbReference>
<dbReference type="InterPro" id="IPR015797">
    <property type="entry name" value="NUDIX_hydrolase-like_dom_sf"/>
</dbReference>
<dbReference type="PANTHER" id="PTHR19288:SF46">
    <property type="entry name" value="HALOACID DEHALOGENASE-LIKE HYDROLASE DOMAIN-CONTAINING PROTEIN 2"/>
    <property type="match status" value="1"/>
</dbReference>
<feature type="domain" description="Nudix hydrolase" evidence="2">
    <location>
        <begin position="275"/>
        <end position="408"/>
    </location>
</feature>
<sequence length="415" mass="44695">MVLQDGMISEQFDAFLLDLDGVVYLGDEALPEAVESVNRLDERDKELRFLTNDPRFQRETIANRLRKLGIDAEKGEIITSGWATAHYLSQQDMTTAAVVGSGGLEIELQEEGIEITDDDPNAMVVGADEKTSYQDIQRAARHIQRGATFVGTNPDGSFPTPDGPVPGAGAIVRAVEAAAGTEPTVVGKPEPLMFEMALDGLADDVQAAAIGDNPATDILGAHRAGLTGILVAEDKPTAASARDLQQPDLTISSLAHLFTDTTDTWEAPPYSWPDEIRPGVAAVVVNDADEVLLLKRADKEQWALPTGTVERCEPVGDAVTREVDEETGLQIAVERLIGVYSHPEQQVFSYPSGKAVHFVTNCFRCSIEGGTPEADEDEALEVGFFDMNDLPSDILPMQPQWIADANDADGSPAIR</sequence>
<dbReference type="GO" id="GO:0016791">
    <property type="term" value="F:phosphatase activity"/>
    <property type="evidence" value="ECO:0007669"/>
    <property type="project" value="TreeGrafter"/>
</dbReference>
<dbReference type="SUPFAM" id="SSF55811">
    <property type="entry name" value="Nudix"/>
    <property type="match status" value="1"/>
</dbReference>
<dbReference type="InterPro" id="IPR000086">
    <property type="entry name" value="NUDIX_hydrolase_dom"/>
</dbReference>
<dbReference type="NCBIfam" id="TIGR01460">
    <property type="entry name" value="HAD-SF-IIA"/>
    <property type="match status" value="1"/>
</dbReference>
<dbReference type="Pfam" id="PF13344">
    <property type="entry name" value="Hydrolase_6"/>
    <property type="match status" value="1"/>
</dbReference>
<dbReference type="AlphaFoldDB" id="A0A482SX23"/>
<dbReference type="Gene3D" id="3.40.50.1000">
    <property type="entry name" value="HAD superfamily/HAD-like"/>
    <property type="match status" value="2"/>
</dbReference>
<dbReference type="PROSITE" id="PS00893">
    <property type="entry name" value="NUDIX_BOX"/>
    <property type="match status" value="1"/>
</dbReference>
<dbReference type="InterPro" id="IPR036412">
    <property type="entry name" value="HAD-like_sf"/>
</dbReference>
<organism evidence="4 5">
    <name type="scientific">Haloarcula hispanica</name>
    <dbReference type="NCBI Taxonomy" id="51589"/>
    <lineage>
        <taxon>Archaea</taxon>
        <taxon>Methanobacteriati</taxon>
        <taxon>Methanobacteriota</taxon>
        <taxon>Stenosarchaea group</taxon>
        <taxon>Halobacteria</taxon>
        <taxon>Halobacteriales</taxon>
        <taxon>Haloarculaceae</taxon>
        <taxon>Haloarcula</taxon>
    </lineage>
</organism>
<dbReference type="RefSeq" id="WP_023843022.1">
    <property type="nucleotide sequence ID" value="NZ_BAABRG010000003.1"/>
</dbReference>
<evidence type="ECO:0000313" key="3">
    <source>
        <dbReference type="EMBL" id="KAA9404946.1"/>
    </source>
</evidence>
<name>A0A482SX23_HALHI</name>
<dbReference type="GeneID" id="23803207"/>
<dbReference type="PANTHER" id="PTHR19288">
    <property type="entry name" value="4-NITROPHENYLPHOSPHATASE-RELATED"/>
    <property type="match status" value="1"/>
</dbReference>
<dbReference type="Proteomes" id="UP000293535">
    <property type="component" value="Unassembled WGS sequence"/>
</dbReference>
<reference evidence="3 6" key="1">
    <citation type="submission" date="2018-11" db="EMBL/GenBank/DDBJ databases">
        <title>Genomic analysis of Haloarcula hispanica CBA1121.</title>
        <authorList>
            <person name="Kim Y.B."/>
            <person name="Roh S.W."/>
        </authorList>
    </citation>
    <scope>NUCLEOTIDE SEQUENCE [LARGE SCALE GENOMIC DNA]</scope>
    <source>
        <strain evidence="3 6">CBA1121</strain>
    </source>
</reference>
<dbReference type="Proteomes" id="UP000326244">
    <property type="component" value="Unassembled WGS sequence"/>
</dbReference>
<dbReference type="PROSITE" id="PS51462">
    <property type="entry name" value="NUDIX"/>
    <property type="match status" value="1"/>
</dbReference>
<evidence type="ECO:0000259" key="2">
    <source>
        <dbReference type="PROSITE" id="PS51462"/>
    </source>
</evidence>
<dbReference type="InterPro" id="IPR023214">
    <property type="entry name" value="HAD_sf"/>
</dbReference>
<gene>
    <name evidence="3" type="ORF">EGO51_16545</name>
    <name evidence="4" type="ORF">ELS20_17530</name>
</gene>
<dbReference type="InterPro" id="IPR006357">
    <property type="entry name" value="HAD-SF_hydro_IIA"/>
</dbReference>
<dbReference type="GO" id="GO:0005737">
    <property type="term" value="C:cytoplasm"/>
    <property type="evidence" value="ECO:0007669"/>
    <property type="project" value="TreeGrafter"/>
</dbReference>
<evidence type="ECO:0000313" key="5">
    <source>
        <dbReference type="Proteomes" id="UP000293535"/>
    </source>
</evidence>
<protein>
    <submittedName>
        <fullName evidence="4">HAD-IIA family hydrolase</fullName>
    </submittedName>
</protein>
<proteinExistence type="predicted"/>
<dbReference type="SUPFAM" id="SSF56784">
    <property type="entry name" value="HAD-like"/>
    <property type="match status" value="1"/>
</dbReference>